<proteinExistence type="predicted"/>
<evidence type="ECO:0000313" key="3">
    <source>
        <dbReference type="Proteomes" id="UP000756346"/>
    </source>
</evidence>
<accession>A0A9P8Y0Y7</accession>
<name>A0A9P8Y0Y7_9PEZI</name>
<gene>
    <name evidence="2" type="ORF">B0I36DRAFT_159077</name>
</gene>
<reference evidence="2" key="1">
    <citation type="journal article" date="2021" name="Nat. Commun.">
        <title>Genetic determinants of endophytism in the Arabidopsis root mycobiome.</title>
        <authorList>
            <person name="Mesny F."/>
            <person name="Miyauchi S."/>
            <person name="Thiergart T."/>
            <person name="Pickel B."/>
            <person name="Atanasova L."/>
            <person name="Karlsson M."/>
            <person name="Huettel B."/>
            <person name="Barry K.W."/>
            <person name="Haridas S."/>
            <person name="Chen C."/>
            <person name="Bauer D."/>
            <person name="Andreopoulos W."/>
            <person name="Pangilinan J."/>
            <person name="LaButti K."/>
            <person name="Riley R."/>
            <person name="Lipzen A."/>
            <person name="Clum A."/>
            <person name="Drula E."/>
            <person name="Henrissat B."/>
            <person name="Kohler A."/>
            <person name="Grigoriev I.V."/>
            <person name="Martin F.M."/>
            <person name="Hacquard S."/>
        </authorList>
    </citation>
    <scope>NUCLEOTIDE SEQUENCE</scope>
    <source>
        <strain evidence="2">MPI-CAGE-CH-0230</strain>
    </source>
</reference>
<comment type="caution">
    <text evidence="2">The sequence shown here is derived from an EMBL/GenBank/DDBJ whole genome shotgun (WGS) entry which is preliminary data.</text>
</comment>
<dbReference type="EMBL" id="JAGTJQ010000008">
    <property type="protein sequence ID" value="KAH7026481.1"/>
    <property type="molecule type" value="Genomic_DNA"/>
</dbReference>
<organism evidence="2 3">
    <name type="scientific">Microdochium trichocladiopsis</name>
    <dbReference type="NCBI Taxonomy" id="1682393"/>
    <lineage>
        <taxon>Eukaryota</taxon>
        <taxon>Fungi</taxon>
        <taxon>Dikarya</taxon>
        <taxon>Ascomycota</taxon>
        <taxon>Pezizomycotina</taxon>
        <taxon>Sordariomycetes</taxon>
        <taxon>Xylariomycetidae</taxon>
        <taxon>Xylariales</taxon>
        <taxon>Microdochiaceae</taxon>
        <taxon>Microdochium</taxon>
    </lineage>
</organism>
<evidence type="ECO:0000313" key="2">
    <source>
        <dbReference type="EMBL" id="KAH7026481.1"/>
    </source>
</evidence>
<dbReference type="AlphaFoldDB" id="A0A9P8Y0Y7"/>
<dbReference type="Proteomes" id="UP000756346">
    <property type="component" value="Unassembled WGS sequence"/>
</dbReference>
<evidence type="ECO:0000256" key="1">
    <source>
        <dbReference type="SAM" id="MobiDB-lite"/>
    </source>
</evidence>
<dbReference type="RefSeq" id="XP_046009698.1">
    <property type="nucleotide sequence ID" value="XM_046148633.1"/>
</dbReference>
<keyword evidence="3" id="KW-1185">Reference proteome</keyword>
<dbReference type="GeneID" id="70178179"/>
<protein>
    <submittedName>
        <fullName evidence="2">Uncharacterized protein</fullName>
    </submittedName>
</protein>
<feature type="region of interest" description="Disordered" evidence="1">
    <location>
        <begin position="136"/>
        <end position="160"/>
    </location>
</feature>
<sequence length="189" mass="21210">MSAASFCTCQAVSRISLLRRLLARFRNQHPAFLLLPRLPLDEPLDQSLHNPNDMIISTPLKHGSYRVRTVFTPFPLSPSLEVTRLCTRSPRSSPHCMRLTNRLASLRFSSHICARIAIAHETDMFNVIFRADTDVGTARSPGPGQSAPTTHMSPERGRRAKVACGQSEATQGRLPYIAQHAREFFEAMW</sequence>